<feature type="region of interest" description="Disordered" evidence="1">
    <location>
        <begin position="157"/>
        <end position="259"/>
    </location>
</feature>
<feature type="compositionally biased region" description="Gly residues" evidence="1">
    <location>
        <begin position="242"/>
        <end position="259"/>
    </location>
</feature>
<dbReference type="AlphaFoldDB" id="A0A1R4K1L6"/>
<evidence type="ECO:0000256" key="1">
    <source>
        <dbReference type="SAM" id="MobiDB-lite"/>
    </source>
</evidence>
<name>A0A1R4K1L6_9MICO</name>
<keyword evidence="2" id="KW-0812">Transmembrane</keyword>
<feature type="compositionally biased region" description="Acidic residues" evidence="1">
    <location>
        <begin position="210"/>
        <end position="228"/>
    </location>
</feature>
<keyword evidence="2" id="KW-1133">Transmembrane helix</keyword>
<dbReference type="OrthoDB" id="3712155at2"/>
<organism evidence="3 4">
    <name type="scientific">Microbacterium esteraromaticum</name>
    <dbReference type="NCBI Taxonomy" id="57043"/>
    <lineage>
        <taxon>Bacteria</taxon>
        <taxon>Bacillati</taxon>
        <taxon>Actinomycetota</taxon>
        <taxon>Actinomycetes</taxon>
        <taxon>Micrococcales</taxon>
        <taxon>Microbacteriaceae</taxon>
        <taxon>Microbacterium</taxon>
    </lineage>
</organism>
<sequence length="259" mass="28391">MTDPTRADAAAALLAVNRRRRSIRRWVMIGTLPLTLAALLFVGKLLSMYAFAHQSISEFVGAGYAESEAAARGQDWLNWFEQFKAPYNIGTALAGAEKLPDARTELEEALPLAQGLEVCYVRINLSLVMERQGDAAQADGDAAHAAQFYGEALQMTAETPEECNSEDAQNQSPDPNRDMSETLEDNQQRQQEKQQQSQQQSDQGEQPQDPQEEDDGDQPSQSDLDDIEERLNEGAQDREDQLGGGDEGGSGGSGTDKPW</sequence>
<dbReference type="Proteomes" id="UP000196320">
    <property type="component" value="Unassembled WGS sequence"/>
</dbReference>
<dbReference type="SUPFAM" id="SSF48452">
    <property type="entry name" value="TPR-like"/>
    <property type="match status" value="1"/>
</dbReference>
<dbReference type="InterPro" id="IPR011990">
    <property type="entry name" value="TPR-like_helical_dom_sf"/>
</dbReference>
<feature type="transmembrane region" description="Helical" evidence="2">
    <location>
        <begin position="26"/>
        <end position="51"/>
    </location>
</feature>
<dbReference type="EMBL" id="FUKO01000022">
    <property type="protein sequence ID" value="SJN38217.1"/>
    <property type="molecule type" value="Genomic_DNA"/>
</dbReference>
<evidence type="ECO:0000313" key="4">
    <source>
        <dbReference type="Proteomes" id="UP000196320"/>
    </source>
</evidence>
<evidence type="ECO:0000313" key="3">
    <source>
        <dbReference type="EMBL" id="SJN38217.1"/>
    </source>
</evidence>
<gene>
    <name evidence="3" type="ORF">FM104_10000</name>
</gene>
<dbReference type="RefSeq" id="WP_087132006.1">
    <property type="nucleotide sequence ID" value="NZ_FUKO01000022.1"/>
</dbReference>
<accession>A0A1R4K1L6</accession>
<feature type="compositionally biased region" description="Basic and acidic residues" evidence="1">
    <location>
        <begin position="229"/>
        <end position="241"/>
    </location>
</feature>
<feature type="compositionally biased region" description="Basic and acidic residues" evidence="1">
    <location>
        <begin position="175"/>
        <end position="192"/>
    </location>
</feature>
<keyword evidence="4" id="KW-1185">Reference proteome</keyword>
<protein>
    <submittedName>
        <fullName evidence="3">MNN4 protein</fullName>
    </submittedName>
</protein>
<evidence type="ECO:0000256" key="2">
    <source>
        <dbReference type="SAM" id="Phobius"/>
    </source>
</evidence>
<feature type="compositionally biased region" description="Low complexity" evidence="1">
    <location>
        <begin position="193"/>
        <end position="209"/>
    </location>
</feature>
<proteinExistence type="predicted"/>
<keyword evidence="2" id="KW-0472">Membrane</keyword>
<reference evidence="3 4" key="1">
    <citation type="submission" date="2017-02" db="EMBL/GenBank/DDBJ databases">
        <authorList>
            <person name="Peterson S.W."/>
        </authorList>
    </citation>
    <scope>NUCLEOTIDE SEQUENCE [LARGE SCALE GENOMIC DNA]</scope>
    <source>
        <strain evidence="3 4">B Mb 05.01</strain>
    </source>
</reference>